<protein>
    <submittedName>
        <fullName evidence="2">RNA-binding protein, putative</fullName>
    </submittedName>
</protein>
<name>U6MB55_EIMMA</name>
<dbReference type="OrthoDB" id="272703at2759"/>
<evidence type="ECO:0000313" key="2">
    <source>
        <dbReference type="EMBL" id="CDJ59699.1"/>
    </source>
</evidence>
<organism evidence="2 3">
    <name type="scientific">Eimeria maxima</name>
    <name type="common">Coccidian parasite</name>
    <dbReference type="NCBI Taxonomy" id="5804"/>
    <lineage>
        <taxon>Eukaryota</taxon>
        <taxon>Sar</taxon>
        <taxon>Alveolata</taxon>
        <taxon>Apicomplexa</taxon>
        <taxon>Conoidasida</taxon>
        <taxon>Coccidia</taxon>
        <taxon>Eucoccidiorida</taxon>
        <taxon>Eimeriorina</taxon>
        <taxon>Eimeriidae</taxon>
        <taxon>Eimeria</taxon>
    </lineage>
</organism>
<keyword evidence="3" id="KW-1185">Reference proteome</keyword>
<dbReference type="AlphaFoldDB" id="U6MB55"/>
<feature type="compositionally biased region" description="Polar residues" evidence="1">
    <location>
        <begin position="78"/>
        <end position="91"/>
    </location>
</feature>
<feature type="region of interest" description="Disordered" evidence="1">
    <location>
        <begin position="78"/>
        <end position="110"/>
    </location>
</feature>
<sequence>MPSVTIKVGRPTAVGAGQPQQLLARPLGGYDMNMGAAASPGMSLVSSAQAGAAAATAILAGRAGQTPQGDMASLVSVGSLSPDKQQESAPGSNRIYVGNVPFGFSSEDLK</sequence>
<dbReference type="VEuPathDB" id="ToxoDB:EMWEY_00058720"/>
<dbReference type="EMBL" id="HG720729">
    <property type="protein sequence ID" value="CDJ59699.1"/>
    <property type="molecule type" value="Genomic_DNA"/>
</dbReference>
<accession>U6MB55</accession>
<feature type="non-terminal residue" evidence="2">
    <location>
        <position position="110"/>
    </location>
</feature>
<dbReference type="GeneID" id="25339858"/>
<evidence type="ECO:0000313" key="3">
    <source>
        <dbReference type="Proteomes" id="UP000030763"/>
    </source>
</evidence>
<reference evidence="2" key="2">
    <citation type="submission" date="2013-10" db="EMBL/GenBank/DDBJ databases">
        <authorList>
            <person name="Aslett M."/>
        </authorList>
    </citation>
    <scope>NUCLEOTIDE SEQUENCE [LARGE SCALE GENOMIC DNA]</scope>
    <source>
        <strain evidence="2">Weybridge</strain>
    </source>
</reference>
<gene>
    <name evidence="2" type="ORF">EMWEY_00058720</name>
</gene>
<proteinExistence type="predicted"/>
<reference evidence="2" key="1">
    <citation type="submission" date="2013-10" db="EMBL/GenBank/DDBJ databases">
        <title>Genomic analysis of the causative agents of coccidiosis in chickens.</title>
        <authorList>
            <person name="Reid A.J."/>
            <person name="Blake D."/>
            <person name="Billington K."/>
            <person name="Browne H."/>
            <person name="Dunn M."/>
            <person name="Hung S."/>
            <person name="Kawahara F."/>
            <person name="Miranda-Saavedra D."/>
            <person name="Mourier T."/>
            <person name="Nagra H."/>
            <person name="Otto T.D."/>
            <person name="Rawlings N."/>
            <person name="Sanchez A."/>
            <person name="Sanders M."/>
            <person name="Subramaniam C."/>
            <person name="Tay Y."/>
            <person name="Dear P."/>
            <person name="Doerig C."/>
            <person name="Gruber A."/>
            <person name="Parkinson J."/>
            <person name="Shirley M."/>
            <person name="Wan K.L."/>
            <person name="Berriman M."/>
            <person name="Tomley F."/>
            <person name="Pain A."/>
        </authorList>
    </citation>
    <scope>NUCLEOTIDE SEQUENCE [LARGE SCALE GENOMIC DNA]</scope>
    <source>
        <strain evidence="2">Weybridge</strain>
    </source>
</reference>
<dbReference type="Proteomes" id="UP000030763">
    <property type="component" value="Unassembled WGS sequence"/>
</dbReference>
<evidence type="ECO:0000256" key="1">
    <source>
        <dbReference type="SAM" id="MobiDB-lite"/>
    </source>
</evidence>
<dbReference type="RefSeq" id="XP_013336344.1">
    <property type="nucleotide sequence ID" value="XM_013480890.1"/>
</dbReference>